<evidence type="ECO:0000256" key="1">
    <source>
        <dbReference type="SAM" id="MobiDB-lite"/>
    </source>
</evidence>
<sequence>MEFEPSVAVWKSRGAQEKVLDVSTVNGKDGSKLLLISTHNEVLEYCTQARKCVNHWTFKAGSANALRMGAVRHPLSQVFFGVRGGAKKQQSALVSWRSSDLDVAKWKHATLPDKSGVHSLLVHPQLSEECVVVFQNGKFALYGEGLSRELEASDAHVADGLDETVDGEVVWASLAANHRNPMKGSLFLSMVLKTNKIHELVIYQLAGKKDRKEELSASLVARRALDSEADATVTACAFHAETCAYSVIWSTGAWQMLLFAHDPISQQVEFVTTKAVASLQASAPASGNKKRKLNQPTSSDYVACGVGSFSYMVVANAASPCQLSGWDTKFGVQVASAEIDLTAEGANTAAATGKLLSLTSSLNGEVVVAVFESAVFLLPVKNKHSTLASVLGASASSTSLVPPAQPNASTKWSEQLTASNENQDAATWEQQVCSDHAKEQALITALATATTSAQFTKKFQEATKNTTELSYRVLMAATRRCVESPDLELWGPLKTLLSTKRISARAVPTLLPTLMKHHQFELLEVAIEHLADIDERSVVRLLQYFVRKNENQELSAYAAGKAGKDTVGSKRKAATALPAGVSSCERFLVALLALPTNNVFLHHAIRDLSLEEVLFLLAISKKYFFALTMADDNSAQDSGNKKTASKKTKNQAAAPDASTAQLAALLQQSDNTFFFGRRPSSLQFSNWICALLDGHFAQLVLAASKNTAVAASLQRLDELVRLQLEACAQFQHVHGVLGNFLSGVKLPQAHGIPDYSIEELLT</sequence>
<feature type="region of interest" description="Disordered" evidence="1">
    <location>
        <begin position="633"/>
        <end position="654"/>
    </location>
</feature>
<dbReference type="AlphaFoldDB" id="A0AAV2ZA97"/>
<dbReference type="PANTHER" id="PTHR15633">
    <property type="entry name" value="NUCLEOLAR PROTEIN 11"/>
    <property type="match status" value="1"/>
</dbReference>
<keyword evidence="3" id="KW-1185">Reference proteome</keyword>
<accession>A0AAV2ZA97</accession>
<dbReference type="GO" id="GO:0030490">
    <property type="term" value="P:maturation of SSU-rRNA"/>
    <property type="evidence" value="ECO:0007669"/>
    <property type="project" value="InterPro"/>
</dbReference>
<feature type="compositionally biased region" description="Polar residues" evidence="1">
    <location>
        <begin position="633"/>
        <end position="642"/>
    </location>
</feature>
<evidence type="ECO:0000313" key="2">
    <source>
        <dbReference type="EMBL" id="DBA02800.1"/>
    </source>
</evidence>
<protein>
    <recommendedName>
        <fullName evidence="4">Nucleolar protein 11</fullName>
    </recommendedName>
</protein>
<reference evidence="2" key="2">
    <citation type="journal article" date="2023" name="Microbiol Resour">
        <title>Decontamination and Annotation of the Draft Genome Sequence of the Oomycete Lagenidium giganteum ARSEF 373.</title>
        <authorList>
            <person name="Morgan W.R."/>
            <person name="Tartar A."/>
        </authorList>
    </citation>
    <scope>NUCLEOTIDE SEQUENCE</scope>
    <source>
        <strain evidence="2">ARSEF 373</strain>
    </source>
</reference>
<proteinExistence type="predicted"/>
<gene>
    <name evidence="2" type="ORF">N0F65_006590</name>
</gene>
<dbReference type="Proteomes" id="UP001146120">
    <property type="component" value="Unassembled WGS sequence"/>
</dbReference>
<comment type="caution">
    <text evidence="2">The sequence shown here is derived from an EMBL/GenBank/DDBJ whole genome shotgun (WGS) entry which is preliminary data.</text>
</comment>
<dbReference type="GO" id="GO:0003723">
    <property type="term" value="F:RNA binding"/>
    <property type="evidence" value="ECO:0007669"/>
    <property type="project" value="TreeGrafter"/>
</dbReference>
<organism evidence="2 3">
    <name type="scientific">Lagenidium giganteum</name>
    <dbReference type="NCBI Taxonomy" id="4803"/>
    <lineage>
        <taxon>Eukaryota</taxon>
        <taxon>Sar</taxon>
        <taxon>Stramenopiles</taxon>
        <taxon>Oomycota</taxon>
        <taxon>Peronosporomycetes</taxon>
        <taxon>Pythiales</taxon>
        <taxon>Pythiaceae</taxon>
    </lineage>
</organism>
<dbReference type="EMBL" id="DAKRPA010000026">
    <property type="protein sequence ID" value="DBA02800.1"/>
    <property type="molecule type" value="Genomic_DNA"/>
</dbReference>
<name>A0AAV2ZA97_9STRA</name>
<reference evidence="2" key="1">
    <citation type="submission" date="2022-11" db="EMBL/GenBank/DDBJ databases">
        <authorList>
            <person name="Morgan W.R."/>
            <person name="Tartar A."/>
        </authorList>
    </citation>
    <scope>NUCLEOTIDE SEQUENCE</scope>
    <source>
        <strain evidence="2">ARSEF 373</strain>
    </source>
</reference>
<evidence type="ECO:0008006" key="4">
    <source>
        <dbReference type="Google" id="ProtNLM"/>
    </source>
</evidence>
<dbReference type="InterPro" id="IPR042859">
    <property type="entry name" value="NOL11"/>
</dbReference>
<dbReference type="GO" id="GO:0005730">
    <property type="term" value="C:nucleolus"/>
    <property type="evidence" value="ECO:0007669"/>
    <property type="project" value="TreeGrafter"/>
</dbReference>
<dbReference type="PANTHER" id="PTHR15633:SF2">
    <property type="entry name" value="NUCLEOLAR PROTEIN 11"/>
    <property type="match status" value="1"/>
</dbReference>
<evidence type="ECO:0000313" key="3">
    <source>
        <dbReference type="Proteomes" id="UP001146120"/>
    </source>
</evidence>